<dbReference type="STRING" id="1194083.BN12_2650005"/>
<evidence type="ECO:0000313" key="10">
    <source>
        <dbReference type="Proteomes" id="UP000035721"/>
    </source>
</evidence>
<evidence type="ECO:0000256" key="4">
    <source>
        <dbReference type="ARBA" id="ARBA00022692"/>
    </source>
</evidence>
<keyword evidence="6 7" id="KW-0472">Membrane</keyword>
<accession>A0A077LZC4</accession>
<dbReference type="Proteomes" id="UP000035721">
    <property type="component" value="Unassembled WGS sequence"/>
</dbReference>
<reference evidence="9 10" key="1">
    <citation type="journal article" date="2013" name="ISME J.">
        <title>A metabolic model for members of the genus Tetrasphaera involved in enhanced biological phosphorus removal.</title>
        <authorList>
            <person name="Kristiansen R."/>
            <person name="Nguyen H.T.T."/>
            <person name="Saunders A.M."/>
            <person name="Nielsen J.L."/>
            <person name="Wimmer R."/>
            <person name="Le V.Q."/>
            <person name="McIlroy S.J."/>
            <person name="Petrovski S."/>
            <person name="Seviour R.J."/>
            <person name="Calteau A."/>
            <person name="Nielsen K.L."/>
            <person name="Nielsen P.H."/>
        </authorList>
    </citation>
    <scope>NUCLEOTIDE SEQUENCE [LARGE SCALE GENOMIC DNA]</scope>
    <source>
        <strain evidence="9 10">T1-X7</strain>
    </source>
</reference>
<dbReference type="InterPro" id="IPR020846">
    <property type="entry name" value="MFS_dom"/>
</dbReference>
<feature type="domain" description="Major facilitator superfamily (MFS) profile" evidence="8">
    <location>
        <begin position="19"/>
        <end position="400"/>
    </location>
</feature>
<dbReference type="InterPro" id="IPR011701">
    <property type="entry name" value="MFS"/>
</dbReference>
<comment type="caution">
    <text evidence="9">The sequence shown here is derived from an EMBL/GenBank/DDBJ whole genome shotgun (WGS) entry which is preliminary data.</text>
</comment>
<dbReference type="InterPro" id="IPR036259">
    <property type="entry name" value="MFS_trans_sf"/>
</dbReference>
<evidence type="ECO:0000256" key="5">
    <source>
        <dbReference type="ARBA" id="ARBA00022989"/>
    </source>
</evidence>
<feature type="transmembrane region" description="Helical" evidence="7">
    <location>
        <begin position="147"/>
        <end position="167"/>
    </location>
</feature>
<comment type="subcellular location">
    <subcellularLocation>
        <location evidence="1">Cell membrane</location>
        <topology evidence="1">Multi-pass membrane protein</topology>
    </subcellularLocation>
</comment>
<dbReference type="Pfam" id="PF07690">
    <property type="entry name" value="MFS_1"/>
    <property type="match status" value="1"/>
</dbReference>
<protein>
    <submittedName>
        <fullName evidence="9">Putative transporter</fullName>
    </submittedName>
</protein>
<evidence type="ECO:0000256" key="3">
    <source>
        <dbReference type="ARBA" id="ARBA00022475"/>
    </source>
</evidence>
<dbReference type="PANTHER" id="PTHR23517">
    <property type="entry name" value="RESISTANCE PROTEIN MDTM, PUTATIVE-RELATED-RELATED"/>
    <property type="match status" value="1"/>
</dbReference>
<dbReference type="AlphaFoldDB" id="A0A077LZC4"/>
<keyword evidence="5 7" id="KW-1133">Transmembrane helix</keyword>
<feature type="transmembrane region" description="Helical" evidence="7">
    <location>
        <begin position="173"/>
        <end position="191"/>
    </location>
</feature>
<evidence type="ECO:0000256" key="7">
    <source>
        <dbReference type="SAM" id="Phobius"/>
    </source>
</evidence>
<feature type="transmembrane region" description="Helical" evidence="7">
    <location>
        <begin position="21"/>
        <end position="46"/>
    </location>
</feature>
<evidence type="ECO:0000256" key="6">
    <source>
        <dbReference type="ARBA" id="ARBA00023136"/>
    </source>
</evidence>
<dbReference type="Gene3D" id="1.20.1250.20">
    <property type="entry name" value="MFS general substrate transporter like domains"/>
    <property type="match status" value="2"/>
</dbReference>
<dbReference type="GO" id="GO:0022857">
    <property type="term" value="F:transmembrane transporter activity"/>
    <property type="evidence" value="ECO:0007669"/>
    <property type="project" value="InterPro"/>
</dbReference>
<keyword evidence="3" id="KW-1003">Cell membrane</keyword>
<keyword evidence="4 7" id="KW-0812">Transmembrane</keyword>
<name>A0A077LZC4_9MICO</name>
<keyword evidence="10" id="KW-1185">Reference proteome</keyword>
<sequence>MTKTTRTSSPGETFTFRSIAVPAYGPTVVAALGTGATAPVIALAAIDLGASVSVASFAVGLGLVAEVFFAIPAGSLIARVGERRALIWGCAVDAVFSSVAWLVPSLAGYLLAQFALGFTASVFMVARQGYLVEAVPYAVRARAMSTLGGVNRIGLFLGPFIAAPVIHLWGPRTAYAIAVVSGLGAGAIVLLSRDITAEHDLALRTAPARQPTRTVLWAHRRTFATVGIGVLFIGAVRAARTTLIPLWALHVGLTASQTALVFGVAAGLEMLVFYPAGSVMDRLGRRWVAIPCMTLMGVAFLVLPHTATLAGVGAAAIVGSVGNGLGSGIVMTLGADHAPSEGRAQFLGGWRFLSVVGGSSAPLGIGVVAGAASLALACTLVGVTAFVGALWLMCWLPRRAAPNDPVSQTSHERLGP</sequence>
<gene>
    <name evidence="9" type="ORF">BN12_2650005</name>
</gene>
<dbReference type="EMBL" id="CAJB01000185">
    <property type="protein sequence ID" value="CCH78232.1"/>
    <property type="molecule type" value="Genomic_DNA"/>
</dbReference>
<dbReference type="InterPro" id="IPR050171">
    <property type="entry name" value="MFS_Transporters"/>
</dbReference>
<evidence type="ECO:0000313" key="9">
    <source>
        <dbReference type="EMBL" id="CCH78232.1"/>
    </source>
</evidence>
<feature type="transmembrane region" description="Helical" evidence="7">
    <location>
        <begin position="374"/>
        <end position="396"/>
    </location>
</feature>
<proteinExistence type="predicted"/>
<dbReference type="OrthoDB" id="3285241at2"/>
<dbReference type="GO" id="GO:0005886">
    <property type="term" value="C:plasma membrane"/>
    <property type="evidence" value="ECO:0007669"/>
    <property type="project" value="UniProtKB-SubCell"/>
</dbReference>
<dbReference type="CDD" id="cd17325">
    <property type="entry name" value="MFS_MdtG_SLC18_like"/>
    <property type="match status" value="1"/>
</dbReference>
<feature type="transmembrane region" description="Helical" evidence="7">
    <location>
        <begin position="346"/>
        <end position="368"/>
    </location>
</feature>
<evidence type="ECO:0000259" key="8">
    <source>
        <dbReference type="PROSITE" id="PS50850"/>
    </source>
</evidence>
<feature type="transmembrane region" description="Helical" evidence="7">
    <location>
        <begin position="286"/>
        <end position="303"/>
    </location>
</feature>
<feature type="transmembrane region" description="Helical" evidence="7">
    <location>
        <begin position="109"/>
        <end position="126"/>
    </location>
</feature>
<dbReference type="SUPFAM" id="SSF103473">
    <property type="entry name" value="MFS general substrate transporter"/>
    <property type="match status" value="1"/>
</dbReference>
<evidence type="ECO:0000256" key="1">
    <source>
        <dbReference type="ARBA" id="ARBA00004651"/>
    </source>
</evidence>
<keyword evidence="2" id="KW-0813">Transport</keyword>
<dbReference type="PROSITE" id="PS50850">
    <property type="entry name" value="MFS"/>
    <property type="match status" value="1"/>
</dbReference>
<dbReference type="PANTHER" id="PTHR23517:SF3">
    <property type="entry name" value="INTEGRAL MEMBRANE TRANSPORT PROTEIN"/>
    <property type="match status" value="1"/>
</dbReference>
<organism evidence="9 10">
    <name type="scientific">Nostocoides japonicum T1-X7</name>
    <dbReference type="NCBI Taxonomy" id="1194083"/>
    <lineage>
        <taxon>Bacteria</taxon>
        <taxon>Bacillati</taxon>
        <taxon>Actinomycetota</taxon>
        <taxon>Actinomycetes</taxon>
        <taxon>Micrococcales</taxon>
        <taxon>Intrasporangiaceae</taxon>
        <taxon>Nostocoides</taxon>
    </lineage>
</organism>
<feature type="transmembrane region" description="Helical" evidence="7">
    <location>
        <begin position="246"/>
        <end position="274"/>
    </location>
</feature>
<feature type="transmembrane region" description="Helical" evidence="7">
    <location>
        <begin position="309"/>
        <end position="334"/>
    </location>
</feature>
<dbReference type="RefSeq" id="WP_048555201.1">
    <property type="nucleotide sequence ID" value="NZ_HF570958.1"/>
</dbReference>
<feature type="transmembrane region" description="Helical" evidence="7">
    <location>
        <begin position="222"/>
        <end position="240"/>
    </location>
</feature>
<evidence type="ECO:0000256" key="2">
    <source>
        <dbReference type="ARBA" id="ARBA00022448"/>
    </source>
</evidence>
<feature type="transmembrane region" description="Helical" evidence="7">
    <location>
        <begin position="85"/>
        <end position="103"/>
    </location>
</feature>
<feature type="transmembrane region" description="Helical" evidence="7">
    <location>
        <begin position="52"/>
        <end position="73"/>
    </location>
</feature>